<sequence>MSNPDDSGMEDNGGSSATTEMISRTDTEHSLSGEEEGPPNIPPPLPPAPLPLAPFRPALPAQDDEENVIPGHVPCPLHTGCHDVITEVVDSDKLQCLNLSIISDLDCNKSYPCLITASMFCAGYLEGGKGVCKGDSGGPLVSNGELQGIQRVAVMLRKISLVSLPRGENSSNQVLPF</sequence>
<evidence type="ECO:0000313" key="4">
    <source>
        <dbReference type="EMBL" id="RXN03333.1"/>
    </source>
</evidence>
<feature type="domain" description="Peptidase S1" evidence="3">
    <location>
        <begin position="90"/>
        <end position="149"/>
    </location>
</feature>
<dbReference type="PROSITE" id="PS00135">
    <property type="entry name" value="TRYPSIN_SER"/>
    <property type="match status" value="1"/>
</dbReference>
<feature type="compositionally biased region" description="Basic and acidic residues" evidence="2">
    <location>
        <begin position="23"/>
        <end position="32"/>
    </location>
</feature>
<protein>
    <submittedName>
        <fullName evidence="4">Trypsin-like serine protease A chain</fullName>
    </submittedName>
</protein>
<keyword evidence="4" id="KW-0645">Protease</keyword>
<name>A0A498L7D8_LABRO</name>
<dbReference type="PANTHER" id="PTHR24271">
    <property type="entry name" value="KALLIKREIN-RELATED"/>
    <property type="match status" value="1"/>
</dbReference>
<dbReference type="GO" id="GO:0004252">
    <property type="term" value="F:serine-type endopeptidase activity"/>
    <property type="evidence" value="ECO:0007669"/>
    <property type="project" value="InterPro"/>
</dbReference>
<dbReference type="InterPro" id="IPR009003">
    <property type="entry name" value="Peptidase_S1_PA"/>
</dbReference>
<feature type="compositionally biased region" description="Polar residues" evidence="2">
    <location>
        <begin position="13"/>
        <end position="22"/>
    </location>
</feature>
<evidence type="ECO:0000313" key="5">
    <source>
        <dbReference type="Proteomes" id="UP000290572"/>
    </source>
</evidence>
<dbReference type="STRING" id="84645.A0A498L7D8"/>
<dbReference type="AlphaFoldDB" id="A0A498L7D8"/>
<gene>
    <name evidence="4" type="ORF">ROHU_034423</name>
</gene>
<organism evidence="4 5">
    <name type="scientific">Labeo rohita</name>
    <name type="common">Indian major carp</name>
    <name type="synonym">Cyprinus rohita</name>
    <dbReference type="NCBI Taxonomy" id="84645"/>
    <lineage>
        <taxon>Eukaryota</taxon>
        <taxon>Metazoa</taxon>
        <taxon>Chordata</taxon>
        <taxon>Craniata</taxon>
        <taxon>Vertebrata</taxon>
        <taxon>Euteleostomi</taxon>
        <taxon>Actinopterygii</taxon>
        <taxon>Neopterygii</taxon>
        <taxon>Teleostei</taxon>
        <taxon>Ostariophysi</taxon>
        <taxon>Cypriniformes</taxon>
        <taxon>Cyprinidae</taxon>
        <taxon>Labeoninae</taxon>
        <taxon>Labeonini</taxon>
        <taxon>Labeo</taxon>
    </lineage>
</organism>
<comment type="caution">
    <text evidence="4">The sequence shown here is derived from an EMBL/GenBank/DDBJ whole genome shotgun (WGS) entry which is preliminary data.</text>
</comment>
<feature type="region of interest" description="Disordered" evidence="2">
    <location>
        <begin position="1"/>
        <end position="67"/>
    </location>
</feature>
<evidence type="ECO:0000256" key="2">
    <source>
        <dbReference type="SAM" id="MobiDB-lite"/>
    </source>
</evidence>
<dbReference type="InterPro" id="IPR033116">
    <property type="entry name" value="TRYPSIN_SER"/>
</dbReference>
<feature type="compositionally biased region" description="Pro residues" evidence="2">
    <location>
        <begin position="39"/>
        <end position="54"/>
    </location>
</feature>
<dbReference type="InterPro" id="IPR043504">
    <property type="entry name" value="Peptidase_S1_PA_chymotrypsin"/>
</dbReference>
<proteinExistence type="predicted"/>
<keyword evidence="5" id="KW-1185">Reference proteome</keyword>
<keyword evidence="1" id="KW-1015">Disulfide bond</keyword>
<dbReference type="EMBL" id="QBIY01013483">
    <property type="protein sequence ID" value="RXN03333.1"/>
    <property type="molecule type" value="Genomic_DNA"/>
</dbReference>
<dbReference type="InterPro" id="IPR001254">
    <property type="entry name" value="Trypsin_dom"/>
</dbReference>
<reference evidence="4 5" key="1">
    <citation type="submission" date="2018-03" db="EMBL/GenBank/DDBJ databases">
        <title>Draft genome sequence of Rohu Carp (Labeo rohita).</title>
        <authorList>
            <person name="Das P."/>
            <person name="Kushwaha B."/>
            <person name="Joshi C.G."/>
            <person name="Kumar D."/>
            <person name="Nagpure N.S."/>
            <person name="Sahoo L."/>
            <person name="Das S.P."/>
            <person name="Bit A."/>
            <person name="Patnaik S."/>
            <person name="Meher P.K."/>
            <person name="Jayasankar P."/>
            <person name="Koringa P.G."/>
            <person name="Patel N.V."/>
            <person name="Hinsu A.T."/>
            <person name="Kumar R."/>
            <person name="Pandey M."/>
            <person name="Agarwal S."/>
            <person name="Srivastava S."/>
            <person name="Singh M."/>
            <person name="Iquebal M.A."/>
            <person name="Jaiswal S."/>
            <person name="Angadi U.B."/>
            <person name="Kumar N."/>
            <person name="Raza M."/>
            <person name="Shah T.M."/>
            <person name="Rai A."/>
            <person name="Jena J.K."/>
        </authorList>
    </citation>
    <scope>NUCLEOTIDE SEQUENCE [LARGE SCALE GENOMIC DNA]</scope>
    <source>
        <strain evidence="4">DASCIFA01</strain>
        <tissue evidence="4">Testis</tissue>
    </source>
</reference>
<dbReference type="PANTHER" id="PTHR24271:SF47">
    <property type="entry name" value="KALLIKREIN-1"/>
    <property type="match status" value="1"/>
</dbReference>
<dbReference type="GO" id="GO:0006508">
    <property type="term" value="P:proteolysis"/>
    <property type="evidence" value="ECO:0007669"/>
    <property type="project" value="UniProtKB-KW"/>
</dbReference>
<dbReference type="SUPFAM" id="SSF50494">
    <property type="entry name" value="Trypsin-like serine proteases"/>
    <property type="match status" value="1"/>
</dbReference>
<evidence type="ECO:0000259" key="3">
    <source>
        <dbReference type="Pfam" id="PF00089"/>
    </source>
</evidence>
<dbReference type="Gene3D" id="2.40.10.10">
    <property type="entry name" value="Trypsin-like serine proteases"/>
    <property type="match status" value="1"/>
</dbReference>
<keyword evidence="4" id="KW-0378">Hydrolase</keyword>
<accession>A0A498L7D8</accession>
<dbReference type="Pfam" id="PF00089">
    <property type="entry name" value="Trypsin"/>
    <property type="match status" value="1"/>
</dbReference>
<evidence type="ECO:0000256" key="1">
    <source>
        <dbReference type="ARBA" id="ARBA00023157"/>
    </source>
</evidence>
<dbReference type="Proteomes" id="UP000290572">
    <property type="component" value="Unassembled WGS sequence"/>
</dbReference>